<evidence type="ECO:0000256" key="1">
    <source>
        <dbReference type="SAM" id="MobiDB-lite"/>
    </source>
</evidence>
<sequence>MPAEVNSISGWDWPFIATILDREWADLPEEVRAARRLSRGTDPVLVDLGSSPQTETTALGCFDLTSYPTARPMDWTVLTRLPRCTEISWSGPDRGLTAALQRHPQITTLTWLDAPESVDLSQTRVTGLRITGAALRTLRLQPRTRTLTIDGPAPATGGVSVRTVHAHDEGRGLHLDIVSATPATVAPDGLSQVRSVSVSGAGALSADTVGAFPAAHTVTLRWTAAPGRLDHPTALTALPRLRLLEMFDAYGLAADTLPDLPLDDLLIHGLRGSTARGLRTRFRRSPTTLHLLGAKSDTWLAANMDNPFRDWADDHTAAGAAVCKAYAKALKAITRASSVSSPNGASSSTASSPAADPSPATASSTASSPAADFSPAASSPAADSLPAAASALVTAVSDPPAARAAVTHPGGVADPATDLVKAALRELVERLDTIDDEFDILDTIRREEAGEAFLGLATRAGVPSAVAEEWFDTWRNF</sequence>
<evidence type="ECO:0000313" key="3">
    <source>
        <dbReference type="Proteomes" id="UP001597183"/>
    </source>
</evidence>
<dbReference type="Proteomes" id="UP001597183">
    <property type="component" value="Unassembled WGS sequence"/>
</dbReference>
<accession>A0ABW4ARZ6</accession>
<name>A0ABW4ARZ6_9ACTN</name>
<evidence type="ECO:0000313" key="2">
    <source>
        <dbReference type="EMBL" id="MFD1373025.1"/>
    </source>
</evidence>
<comment type="caution">
    <text evidence="2">The sequence shown here is derived from an EMBL/GenBank/DDBJ whole genome shotgun (WGS) entry which is preliminary data.</text>
</comment>
<organism evidence="2 3">
    <name type="scientific">Actinoplanes sichuanensis</name>
    <dbReference type="NCBI Taxonomy" id="512349"/>
    <lineage>
        <taxon>Bacteria</taxon>
        <taxon>Bacillati</taxon>
        <taxon>Actinomycetota</taxon>
        <taxon>Actinomycetes</taxon>
        <taxon>Micromonosporales</taxon>
        <taxon>Micromonosporaceae</taxon>
        <taxon>Actinoplanes</taxon>
    </lineage>
</organism>
<dbReference type="EMBL" id="JBHTMK010000064">
    <property type="protein sequence ID" value="MFD1373025.1"/>
    <property type="molecule type" value="Genomic_DNA"/>
</dbReference>
<gene>
    <name evidence="2" type="ORF">ACFQ5G_47515</name>
</gene>
<feature type="region of interest" description="Disordered" evidence="1">
    <location>
        <begin position="338"/>
        <end position="379"/>
    </location>
</feature>
<proteinExistence type="predicted"/>
<evidence type="ECO:0008006" key="4">
    <source>
        <dbReference type="Google" id="ProtNLM"/>
    </source>
</evidence>
<keyword evidence="3" id="KW-1185">Reference proteome</keyword>
<reference evidence="3" key="1">
    <citation type="journal article" date="2019" name="Int. J. Syst. Evol. Microbiol.">
        <title>The Global Catalogue of Microorganisms (GCM) 10K type strain sequencing project: providing services to taxonomists for standard genome sequencing and annotation.</title>
        <authorList>
            <consortium name="The Broad Institute Genomics Platform"/>
            <consortium name="The Broad Institute Genome Sequencing Center for Infectious Disease"/>
            <person name="Wu L."/>
            <person name="Ma J."/>
        </authorList>
    </citation>
    <scope>NUCLEOTIDE SEQUENCE [LARGE SCALE GENOMIC DNA]</scope>
    <source>
        <strain evidence="3">CCM 7526</strain>
    </source>
</reference>
<protein>
    <recommendedName>
        <fullName evidence="4">Leucine-rich repeat domain-containing protein</fullName>
    </recommendedName>
</protein>